<feature type="domain" description="GST C-terminal" evidence="1">
    <location>
        <begin position="223"/>
        <end position="347"/>
    </location>
</feature>
<dbReference type="InterPro" id="IPR016639">
    <property type="entry name" value="GST_Omega/GSH"/>
</dbReference>
<dbReference type="GO" id="GO:0005737">
    <property type="term" value="C:cytoplasm"/>
    <property type="evidence" value="ECO:0007669"/>
    <property type="project" value="TreeGrafter"/>
</dbReference>
<dbReference type="Pfam" id="PF13410">
    <property type="entry name" value="GST_C_2"/>
    <property type="match status" value="1"/>
</dbReference>
<sequence>MKVTGMNRTTEQRNLLRIYSIDKKENGICLQICSNKTEEKIEESQKKGDSDMAEFDYEVVNGRKIRVRPVETVSEVDENGYFVRQPNHFTEGFGEGKNPVEAGRYRLVWAKLCHWSNRASIVRELLGLDEAISVNMVDHADHEKNLGWEFVYDKDNVDPVLDIQFLSEAYYKADDDYTGRTTVPALIDVKTGKVVNNDYHKLTNYFEVDFKPFHKKNAPDLYPEELRNEIDEMNYWLFDNINNGVYKTTFCRSKEAYWDAYNSFYAAMDLLEERLENRRFLFGDYVTDSDVRLYVTLARLDIRYTHQLGHTKHPLFTYKNLWAYARDLYQIPAFKNNTYFKDFANPDNKKQGRTFESFNARFLDEIDFDAYWGAPHNRARLSSDPGNKFRTEKQD</sequence>
<dbReference type="PANTHER" id="PTHR32419:SF6">
    <property type="entry name" value="GLUTATHIONE S-TRANSFERASE OMEGA-LIKE 1-RELATED"/>
    <property type="match status" value="1"/>
</dbReference>
<dbReference type="AlphaFoldDB" id="A0A173WNC2"/>
<dbReference type="Gene3D" id="3.40.30.10">
    <property type="entry name" value="Glutaredoxin"/>
    <property type="match status" value="1"/>
</dbReference>
<name>A0A173WNC2_9FIRM</name>
<evidence type="ECO:0000313" key="2">
    <source>
        <dbReference type="EMBL" id="CUN39578.1"/>
    </source>
</evidence>
<dbReference type="InterPro" id="IPR010987">
    <property type="entry name" value="Glutathione-S-Trfase_C-like"/>
</dbReference>
<protein>
    <recommendedName>
        <fullName evidence="1">GST C-terminal domain-containing protein</fullName>
    </recommendedName>
</protein>
<dbReference type="PANTHER" id="PTHR32419">
    <property type="entry name" value="GLUTATHIONYL-HYDROQUINONE REDUCTASE"/>
    <property type="match status" value="1"/>
</dbReference>
<dbReference type="PROSITE" id="PS50405">
    <property type="entry name" value="GST_CTER"/>
    <property type="match status" value="1"/>
</dbReference>
<evidence type="ECO:0000313" key="3">
    <source>
        <dbReference type="Proteomes" id="UP000095380"/>
    </source>
</evidence>
<dbReference type="Gene3D" id="1.20.1050.10">
    <property type="match status" value="1"/>
</dbReference>
<reference evidence="2 3" key="1">
    <citation type="submission" date="2015-09" db="EMBL/GenBank/DDBJ databases">
        <authorList>
            <consortium name="Pathogen Informatics"/>
        </authorList>
    </citation>
    <scope>NUCLEOTIDE SEQUENCE [LARGE SCALE GENOMIC DNA]</scope>
    <source>
        <strain evidence="2 3">2789STDY5608851</strain>
    </source>
</reference>
<evidence type="ECO:0000259" key="1">
    <source>
        <dbReference type="PROSITE" id="PS50405"/>
    </source>
</evidence>
<dbReference type="GO" id="GO:0004364">
    <property type="term" value="F:glutathione transferase activity"/>
    <property type="evidence" value="ECO:0007669"/>
    <property type="project" value="InterPro"/>
</dbReference>
<dbReference type="InterPro" id="IPR036282">
    <property type="entry name" value="Glutathione-S-Trfase_C_sf"/>
</dbReference>
<dbReference type="SUPFAM" id="SSF52833">
    <property type="entry name" value="Thioredoxin-like"/>
    <property type="match status" value="1"/>
</dbReference>
<proteinExistence type="predicted"/>
<dbReference type="SUPFAM" id="SSF47616">
    <property type="entry name" value="GST C-terminal domain-like"/>
    <property type="match status" value="1"/>
</dbReference>
<accession>A0A173WNC2</accession>
<organism evidence="2 3">
    <name type="scientific">Dorea longicatena</name>
    <dbReference type="NCBI Taxonomy" id="88431"/>
    <lineage>
        <taxon>Bacteria</taxon>
        <taxon>Bacillati</taxon>
        <taxon>Bacillota</taxon>
        <taxon>Clostridia</taxon>
        <taxon>Lachnospirales</taxon>
        <taxon>Lachnospiraceae</taxon>
        <taxon>Dorea</taxon>
    </lineage>
</organism>
<dbReference type="InterPro" id="IPR036249">
    <property type="entry name" value="Thioredoxin-like_sf"/>
</dbReference>
<dbReference type="Proteomes" id="UP000095380">
    <property type="component" value="Unassembled WGS sequence"/>
</dbReference>
<gene>
    <name evidence="2" type="ORF">ERS852408_00198</name>
</gene>
<dbReference type="EMBL" id="CYYM01000001">
    <property type="protein sequence ID" value="CUN39578.1"/>
    <property type="molecule type" value="Genomic_DNA"/>
</dbReference>